<name>A0A4Y8WNK9_9PORP</name>
<keyword evidence="2" id="KW-1185">Reference proteome</keyword>
<reference evidence="1 2" key="1">
    <citation type="submission" date="2019-03" db="EMBL/GenBank/DDBJ databases">
        <title>Porphyromonas levii Isolated from the Uterus of Dairy Cows.</title>
        <authorList>
            <person name="Francis A.M."/>
        </authorList>
    </citation>
    <scope>NUCLEOTIDE SEQUENCE [LARGE SCALE GENOMIC DNA]</scope>
    <source>
        <strain evidence="1 2">AF5678</strain>
    </source>
</reference>
<evidence type="ECO:0000313" key="1">
    <source>
        <dbReference type="EMBL" id="TFH94486.1"/>
    </source>
</evidence>
<dbReference type="Pfam" id="PF11306">
    <property type="entry name" value="DUF3108"/>
    <property type="match status" value="1"/>
</dbReference>
<dbReference type="STRING" id="1122973.GCA_000379925_00819"/>
<organism evidence="1 2">
    <name type="scientific">Porphyromonas levii</name>
    <dbReference type="NCBI Taxonomy" id="28114"/>
    <lineage>
        <taxon>Bacteria</taxon>
        <taxon>Pseudomonadati</taxon>
        <taxon>Bacteroidota</taxon>
        <taxon>Bacteroidia</taxon>
        <taxon>Bacteroidales</taxon>
        <taxon>Porphyromonadaceae</taxon>
        <taxon>Porphyromonas</taxon>
    </lineage>
</organism>
<dbReference type="RefSeq" id="WP_018358071.1">
    <property type="nucleotide sequence ID" value="NZ_CP197400.1"/>
</dbReference>
<dbReference type="InterPro" id="IPR021457">
    <property type="entry name" value="DUF3108"/>
</dbReference>
<comment type="caution">
    <text evidence="1">The sequence shown here is derived from an EMBL/GenBank/DDBJ whole genome shotgun (WGS) entry which is preliminary data.</text>
</comment>
<dbReference type="Proteomes" id="UP000297225">
    <property type="component" value="Unassembled WGS sequence"/>
</dbReference>
<proteinExistence type="predicted"/>
<dbReference type="EMBL" id="SPNC01000116">
    <property type="protein sequence ID" value="TFH94486.1"/>
    <property type="molecule type" value="Genomic_DNA"/>
</dbReference>
<evidence type="ECO:0000313" key="2">
    <source>
        <dbReference type="Proteomes" id="UP000297225"/>
    </source>
</evidence>
<dbReference type="GeneID" id="66796489"/>
<dbReference type="AlphaFoldDB" id="A0A4Y8WNK9"/>
<dbReference type="OrthoDB" id="9808473at2"/>
<accession>A0A4Y8WNK9</accession>
<protein>
    <submittedName>
        <fullName evidence="1">DUF3108 domain-containing protein</fullName>
    </submittedName>
</protein>
<gene>
    <name evidence="1" type="ORF">E4P47_07245</name>
</gene>
<sequence length="267" mass="30277">MNIRSKQLLIIALLALLPIGGMWAQSARIQRSAAFERKEVMKYKVSFKWGLLRGKLANITLTSGSASGGQYFSQLTLRTTGMAETFYPMRDTLETLYGANKLPRRFEKRINDDGYRAQDVITFTYNGDQVRAQSKQRVNGNLEIDTTLYLSSANAEVIDMLSTLMLLRTYDFVNTDNVAPVRVYIPLGADKHLVEYVYDGVERIQMPDGTKRQAMKININVNDKNFKKKRNSVTAWITRDKEQVPVKVVSEISIGSAVIDLVSYTKR</sequence>